<keyword evidence="3" id="KW-0067">ATP-binding</keyword>
<evidence type="ECO:0000256" key="2">
    <source>
        <dbReference type="ARBA" id="ARBA00022741"/>
    </source>
</evidence>
<comment type="similarity">
    <text evidence="1">Belongs to the AAA ATPase family.</text>
</comment>
<evidence type="ECO:0000256" key="1">
    <source>
        <dbReference type="ARBA" id="ARBA00006914"/>
    </source>
</evidence>
<dbReference type="PANTHER" id="PTHR23073">
    <property type="entry name" value="26S PROTEASOME REGULATORY SUBUNIT"/>
    <property type="match status" value="1"/>
</dbReference>
<reference evidence="5" key="1">
    <citation type="submission" date="2018-12" db="EMBL/GenBank/DDBJ databases">
        <title>Complete plasmid sequence of pNDM5-LDR.</title>
        <authorList>
            <person name="Yu F."/>
        </authorList>
    </citation>
    <scope>NUCLEOTIDE SEQUENCE</scope>
    <source>
        <strain evidence="5">LDR</strain>
        <plasmid evidence="5">pNDM5-LDR</plasmid>
    </source>
</reference>
<dbReference type="SUPFAM" id="SSF52540">
    <property type="entry name" value="P-loop containing nucleoside triphosphate hydrolases"/>
    <property type="match status" value="1"/>
</dbReference>
<dbReference type="SMART" id="SM00382">
    <property type="entry name" value="AAA"/>
    <property type="match status" value="1"/>
</dbReference>
<geneLocation type="plasmid" evidence="5">
    <name>pNDM5-LDR</name>
</geneLocation>
<keyword evidence="2" id="KW-0547">Nucleotide-binding</keyword>
<dbReference type="Pfam" id="PF00004">
    <property type="entry name" value="AAA"/>
    <property type="match status" value="1"/>
</dbReference>
<dbReference type="Gene3D" id="3.40.50.300">
    <property type="entry name" value="P-loop containing nucleotide triphosphate hydrolases"/>
    <property type="match status" value="1"/>
</dbReference>
<dbReference type="GO" id="GO:0016887">
    <property type="term" value="F:ATP hydrolysis activity"/>
    <property type="evidence" value="ECO:0007669"/>
    <property type="project" value="InterPro"/>
</dbReference>
<sequence>MRKVLFTGPPGTGKTTIAKALGAKYQDKYVFVYADDYFKDVCYAAAQKKIPVIIIAEEVDELYRADAGTLSFLDGADTPRNLAGTYVIFSTNYPNRIDPRIRKRPGRIDRIISVGAFRTKAAAACAKMYLPDDINIDLKELGAVLDRTTPAEIKEIINIAIGMIRGTKNELTVDVIKNARAFLKGTLDLSVQEAEEDIEEREEIFKKNGAQPDYSSYLED</sequence>
<dbReference type="EMBL" id="MK308632">
    <property type="protein sequence ID" value="QBA99673.1"/>
    <property type="molecule type" value="Genomic_DNA"/>
</dbReference>
<evidence type="ECO:0000313" key="5">
    <source>
        <dbReference type="EMBL" id="QBA99673.1"/>
    </source>
</evidence>
<keyword evidence="5" id="KW-0614">Plasmid</keyword>
<dbReference type="InterPro" id="IPR003593">
    <property type="entry name" value="AAA+_ATPase"/>
</dbReference>
<dbReference type="InterPro" id="IPR050221">
    <property type="entry name" value="26S_Proteasome_ATPase"/>
</dbReference>
<dbReference type="InterPro" id="IPR000641">
    <property type="entry name" value="CbxX/CfxQ"/>
</dbReference>
<dbReference type="GO" id="GO:0005524">
    <property type="term" value="F:ATP binding"/>
    <property type="evidence" value="ECO:0007669"/>
    <property type="project" value="UniProtKB-KW"/>
</dbReference>
<dbReference type="Gene3D" id="1.10.8.60">
    <property type="match status" value="1"/>
</dbReference>
<feature type="domain" description="AAA+ ATPase" evidence="4">
    <location>
        <begin position="1"/>
        <end position="118"/>
    </location>
</feature>
<evidence type="ECO:0000256" key="3">
    <source>
        <dbReference type="ARBA" id="ARBA00022840"/>
    </source>
</evidence>
<protein>
    <recommendedName>
        <fullName evidence="4">AAA+ ATPase domain-containing protein</fullName>
    </recommendedName>
</protein>
<evidence type="ECO:0000259" key="4">
    <source>
        <dbReference type="SMART" id="SM00382"/>
    </source>
</evidence>
<dbReference type="PRINTS" id="PR00819">
    <property type="entry name" value="CBXCFQXSUPER"/>
</dbReference>
<dbReference type="AlphaFoldDB" id="A0A411G199"/>
<proteinExistence type="inferred from homology"/>
<organism evidence="5">
    <name type="scientific">Klebsiella pneumoniae</name>
    <dbReference type="NCBI Taxonomy" id="573"/>
    <lineage>
        <taxon>Bacteria</taxon>
        <taxon>Pseudomonadati</taxon>
        <taxon>Pseudomonadota</taxon>
        <taxon>Gammaproteobacteria</taxon>
        <taxon>Enterobacterales</taxon>
        <taxon>Enterobacteriaceae</taxon>
        <taxon>Klebsiella/Raoultella group</taxon>
        <taxon>Klebsiella</taxon>
        <taxon>Klebsiella pneumoniae complex</taxon>
    </lineage>
</organism>
<dbReference type="InterPro" id="IPR003959">
    <property type="entry name" value="ATPase_AAA_core"/>
</dbReference>
<accession>A0A411G199</accession>
<dbReference type="InterPro" id="IPR027417">
    <property type="entry name" value="P-loop_NTPase"/>
</dbReference>
<name>A0A411G199_KLEPN</name>